<organism evidence="2 3">
    <name type="scientific">Solanum tuberosum</name>
    <name type="common">Potato</name>
    <dbReference type="NCBI Taxonomy" id="4113"/>
    <lineage>
        <taxon>Eukaryota</taxon>
        <taxon>Viridiplantae</taxon>
        <taxon>Streptophyta</taxon>
        <taxon>Embryophyta</taxon>
        <taxon>Tracheophyta</taxon>
        <taxon>Spermatophyta</taxon>
        <taxon>Magnoliopsida</taxon>
        <taxon>eudicotyledons</taxon>
        <taxon>Gunneridae</taxon>
        <taxon>Pentapetalae</taxon>
        <taxon>asterids</taxon>
        <taxon>lamiids</taxon>
        <taxon>Solanales</taxon>
        <taxon>Solanaceae</taxon>
        <taxon>Solanoideae</taxon>
        <taxon>Solaneae</taxon>
        <taxon>Solanum</taxon>
    </lineage>
</organism>
<dbReference type="EMBL" id="JAIVGD010000005">
    <property type="protein sequence ID" value="KAH0774146.1"/>
    <property type="molecule type" value="Genomic_DNA"/>
</dbReference>
<evidence type="ECO:0000256" key="1">
    <source>
        <dbReference type="SAM" id="MobiDB-lite"/>
    </source>
</evidence>
<dbReference type="Proteomes" id="UP000826656">
    <property type="component" value="Unassembled WGS sequence"/>
</dbReference>
<gene>
    <name evidence="2" type="ORF">KY290_011283</name>
</gene>
<reference evidence="2 3" key="1">
    <citation type="journal article" date="2021" name="bioRxiv">
        <title>Chromosome-scale and haplotype-resolved genome assembly of a tetraploid potato cultivar.</title>
        <authorList>
            <person name="Sun H."/>
            <person name="Jiao W.-B."/>
            <person name="Krause K."/>
            <person name="Campoy J.A."/>
            <person name="Goel M."/>
            <person name="Folz-Donahue K."/>
            <person name="Kukat C."/>
            <person name="Huettel B."/>
            <person name="Schneeberger K."/>
        </authorList>
    </citation>
    <scope>NUCLEOTIDE SEQUENCE [LARGE SCALE GENOMIC DNA]</scope>
    <source>
        <strain evidence="2">SolTubOtavaFocal</strain>
        <tissue evidence="2">Leaves</tissue>
    </source>
</reference>
<name>A0ABQ7W061_SOLTU</name>
<protein>
    <submittedName>
        <fullName evidence="2">Uncharacterized protein</fullName>
    </submittedName>
</protein>
<feature type="region of interest" description="Disordered" evidence="1">
    <location>
        <begin position="72"/>
        <end position="94"/>
    </location>
</feature>
<accession>A0ABQ7W061</accession>
<keyword evidence="3" id="KW-1185">Reference proteome</keyword>
<evidence type="ECO:0000313" key="3">
    <source>
        <dbReference type="Proteomes" id="UP000826656"/>
    </source>
</evidence>
<sequence length="94" mass="10520">MTNQEADLSMKKAFAAMGNLSEEESEDEELENKSLLAIEQSDEYDFLALVAISESEEEERNICKSQETIQALMAGSDSEEDEEEDIHGNTQRGN</sequence>
<proteinExistence type="predicted"/>
<evidence type="ECO:0000313" key="2">
    <source>
        <dbReference type="EMBL" id="KAH0774146.1"/>
    </source>
</evidence>
<comment type="caution">
    <text evidence="2">The sequence shown here is derived from an EMBL/GenBank/DDBJ whole genome shotgun (WGS) entry which is preliminary data.</text>
</comment>